<dbReference type="EMBL" id="VIGI01000019">
    <property type="protein sequence ID" value="KAB8289970.1"/>
    <property type="molecule type" value="Genomic_DNA"/>
</dbReference>
<reference evidence="1 2" key="1">
    <citation type="submission" date="2019-06" db="EMBL/GenBank/DDBJ databases">
        <title>Genome Sequence of the Brown Rot Fungal Pathogen Monilinia laxa.</title>
        <authorList>
            <person name="De Miccolis Angelini R.M."/>
            <person name="Landi L."/>
            <person name="Abate D."/>
            <person name="Pollastro S."/>
            <person name="Romanazzi G."/>
            <person name="Faretra F."/>
        </authorList>
    </citation>
    <scope>NUCLEOTIDE SEQUENCE [LARGE SCALE GENOMIC DNA]</scope>
    <source>
        <strain evidence="1 2">Mlax316</strain>
    </source>
</reference>
<keyword evidence="2" id="KW-1185">Reference proteome</keyword>
<organism evidence="1 2">
    <name type="scientific">Monilinia laxa</name>
    <name type="common">Brown rot fungus</name>
    <name type="synonym">Sclerotinia laxa</name>
    <dbReference type="NCBI Taxonomy" id="61186"/>
    <lineage>
        <taxon>Eukaryota</taxon>
        <taxon>Fungi</taxon>
        <taxon>Dikarya</taxon>
        <taxon>Ascomycota</taxon>
        <taxon>Pezizomycotina</taxon>
        <taxon>Leotiomycetes</taxon>
        <taxon>Helotiales</taxon>
        <taxon>Sclerotiniaceae</taxon>
        <taxon>Monilinia</taxon>
    </lineage>
</organism>
<accession>A0A5N6JPT8</accession>
<proteinExistence type="predicted"/>
<protein>
    <submittedName>
        <fullName evidence="1">Uncharacterized protein</fullName>
    </submittedName>
</protein>
<evidence type="ECO:0000313" key="1">
    <source>
        <dbReference type="EMBL" id="KAB8289970.1"/>
    </source>
</evidence>
<sequence length="92" mass="10015">MAVHHPVGVIPAVIALCFRLTIIGSPRNTAGIERDSEGAASELNSSTLLRRLQGLLLVQRKSSDFDHHIDVLVLYRLTVLIGMNSPDIISTI</sequence>
<dbReference type="Proteomes" id="UP000326757">
    <property type="component" value="Unassembled WGS sequence"/>
</dbReference>
<name>A0A5N6JPT8_MONLA</name>
<dbReference type="AlphaFoldDB" id="A0A5N6JPT8"/>
<comment type="caution">
    <text evidence="1">The sequence shown here is derived from an EMBL/GenBank/DDBJ whole genome shotgun (WGS) entry which is preliminary data.</text>
</comment>
<evidence type="ECO:0000313" key="2">
    <source>
        <dbReference type="Proteomes" id="UP000326757"/>
    </source>
</evidence>
<gene>
    <name evidence="1" type="ORF">EYC80_010297</name>
</gene>